<protein>
    <submittedName>
        <fullName evidence="8">Entericidin A/B family lipoprotein</fullName>
    </submittedName>
</protein>
<dbReference type="GO" id="GO:0016020">
    <property type="term" value="C:membrane"/>
    <property type="evidence" value="ECO:0007669"/>
    <property type="project" value="InterPro"/>
</dbReference>
<dbReference type="Pfam" id="PF08085">
    <property type="entry name" value="Entericidin"/>
    <property type="match status" value="1"/>
</dbReference>
<keyword evidence="6 8" id="KW-0449">Lipoprotein</keyword>
<evidence type="ECO:0000313" key="8">
    <source>
        <dbReference type="EMBL" id="WEK47619.1"/>
    </source>
</evidence>
<organism evidence="8 9">
    <name type="scientific">Candidatus Andeanibacterium colombiense</name>
    <dbReference type="NCBI Taxonomy" id="3121345"/>
    <lineage>
        <taxon>Bacteria</taxon>
        <taxon>Pseudomonadati</taxon>
        <taxon>Pseudomonadota</taxon>
        <taxon>Alphaproteobacteria</taxon>
        <taxon>Sphingomonadales</taxon>
        <taxon>Sphingomonadaceae</taxon>
        <taxon>Candidatus Andeanibacterium</taxon>
    </lineage>
</organism>
<evidence type="ECO:0000256" key="3">
    <source>
        <dbReference type="ARBA" id="ARBA00022729"/>
    </source>
</evidence>
<feature type="signal peptide" evidence="7">
    <location>
        <begin position="1"/>
        <end position="20"/>
    </location>
</feature>
<dbReference type="EMBL" id="CP119316">
    <property type="protein sequence ID" value="WEK47619.1"/>
    <property type="molecule type" value="Genomic_DNA"/>
</dbReference>
<evidence type="ECO:0000256" key="4">
    <source>
        <dbReference type="ARBA" id="ARBA00023136"/>
    </source>
</evidence>
<reference evidence="8" key="1">
    <citation type="submission" date="2023-03" db="EMBL/GenBank/DDBJ databases">
        <title>Andean soil-derived lignocellulolytic bacterial consortium as a source of novel taxa and putative plastic-active enzymes.</title>
        <authorList>
            <person name="Diaz-Garcia L."/>
            <person name="Chuvochina M."/>
            <person name="Feuerriegel G."/>
            <person name="Bunk B."/>
            <person name="Sproer C."/>
            <person name="Streit W.R."/>
            <person name="Rodriguez L.M."/>
            <person name="Overmann J."/>
            <person name="Jimenez D.J."/>
        </authorList>
    </citation>
    <scope>NUCLEOTIDE SEQUENCE</scope>
    <source>
        <strain evidence="8">MAG 26</strain>
    </source>
</reference>
<dbReference type="InterPro" id="IPR012556">
    <property type="entry name" value="Entericidin"/>
</dbReference>
<dbReference type="Proteomes" id="UP001218362">
    <property type="component" value="Chromosome"/>
</dbReference>
<evidence type="ECO:0000256" key="1">
    <source>
        <dbReference type="ARBA" id="ARBA00010296"/>
    </source>
</evidence>
<evidence type="ECO:0000256" key="7">
    <source>
        <dbReference type="SAM" id="SignalP"/>
    </source>
</evidence>
<evidence type="ECO:0000313" key="9">
    <source>
        <dbReference type="Proteomes" id="UP001218362"/>
    </source>
</evidence>
<evidence type="ECO:0000256" key="5">
    <source>
        <dbReference type="ARBA" id="ARBA00023139"/>
    </source>
</evidence>
<name>A0AAJ6BNQ6_9SPHN</name>
<dbReference type="AlphaFoldDB" id="A0AAJ6BNQ6"/>
<evidence type="ECO:0000256" key="2">
    <source>
        <dbReference type="ARBA" id="ARBA00022475"/>
    </source>
</evidence>
<keyword evidence="3 7" id="KW-0732">Signal</keyword>
<sequence length="44" mass="4405">MAKKIALAVTLGLFALTATACNTVKGAGRDIESVGKAGDDAINK</sequence>
<keyword evidence="2" id="KW-1003">Cell membrane</keyword>
<keyword evidence="5" id="KW-0564">Palmitate</keyword>
<dbReference type="KEGG" id="acob:P0Y56_04815"/>
<keyword evidence="4" id="KW-0472">Membrane</keyword>
<proteinExistence type="inferred from homology"/>
<accession>A0AAJ6BNQ6</accession>
<evidence type="ECO:0000256" key="6">
    <source>
        <dbReference type="ARBA" id="ARBA00023288"/>
    </source>
</evidence>
<feature type="chain" id="PRO_5042499363" evidence="7">
    <location>
        <begin position="21"/>
        <end position="44"/>
    </location>
</feature>
<dbReference type="GO" id="GO:0009636">
    <property type="term" value="P:response to toxic substance"/>
    <property type="evidence" value="ECO:0007669"/>
    <property type="project" value="InterPro"/>
</dbReference>
<gene>
    <name evidence="8" type="ORF">P0Y56_04815</name>
</gene>
<dbReference type="PROSITE" id="PS51257">
    <property type="entry name" value="PROKAR_LIPOPROTEIN"/>
    <property type="match status" value="1"/>
</dbReference>
<comment type="similarity">
    <text evidence="1">Belongs to the EcnA/EcnB lipoprotein family.</text>
</comment>